<evidence type="ECO:0000313" key="2">
    <source>
        <dbReference type="WBParaSite" id="nRc.2.0.1.t28458-RA"/>
    </source>
</evidence>
<organism evidence="1 2">
    <name type="scientific">Romanomermis culicivorax</name>
    <name type="common">Nematode worm</name>
    <dbReference type="NCBI Taxonomy" id="13658"/>
    <lineage>
        <taxon>Eukaryota</taxon>
        <taxon>Metazoa</taxon>
        <taxon>Ecdysozoa</taxon>
        <taxon>Nematoda</taxon>
        <taxon>Enoplea</taxon>
        <taxon>Dorylaimia</taxon>
        <taxon>Mermithida</taxon>
        <taxon>Mermithoidea</taxon>
        <taxon>Mermithidae</taxon>
        <taxon>Romanomermis</taxon>
    </lineage>
</organism>
<keyword evidence="1" id="KW-1185">Reference proteome</keyword>
<dbReference type="WBParaSite" id="nRc.2.0.1.t28458-RA">
    <property type="protein sequence ID" value="nRc.2.0.1.t28458-RA"/>
    <property type="gene ID" value="nRc.2.0.1.g28458"/>
</dbReference>
<evidence type="ECO:0000313" key="1">
    <source>
        <dbReference type="Proteomes" id="UP000887565"/>
    </source>
</evidence>
<proteinExistence type="predicted"/>
<accession>A0A915JQT0</accession>
<name>A0A915JQT0_ROMCU</name>
<reference evidence="2" key="1">
    <citation type="submission" date="2022-11" db="UniProtKB">
        <authorList>
            <consortium name="WormBaseParasite"/>
        </authorList>
    </citation>
    <scope>IDENTIFICATION</scope>
</reference>
<dbReference type="Proteomes" id="UP000887565">
    <property type="component" value="Unplaced"/>
</dbReference>
<dbReference type="AlphaFoldDB" id="A0A915JQT0"/>
<sequence>MIGRSSLDELLPPQNSKFLQTGYHLILVQQSNFHASNNADPSSSKINANEAGFPTTASTTNNGAMAKVSLTTSLALMRDLQLTNGEFSHRDLIVDTPLFDLCKACSLNKCSFNTSTKCWIAAH</sequence>
<protein>
    <submittedName>
        <fullName evidence="2">Uncharacterized protein</fullName>
    </submittedName>
</protein>